<evidence type="ECO:0000313" key="1">
    <source>
        <dbReference type="EMBL" id="OWK32221.1"/>
    </source>
</evidence>
<organism evidence="1 2">
    <name type="scientific">Sphingomonas mucosissima</name>
    <dbReference type="NCBI Taxonomy" id="370959"/>
    <lineage>
        <taxon>Bacteria</taxon>
        <taxon>Pseudomonadati</taxon>
        <taxon>Pseudomonadota</taxon>
        <taxon>Alphaproteobacteria</taxon>
        <taxon>Sphingomonadales</taxon>
        <taxon>Sphingomonadaceae</taxon>
        <taxon>Sphingomonas</taxon>
    </lineage>
</organism>
<comment type="caution">
    <text evidence="1">The sequence shown here is derived from an EMBL/GenBank/DDBJ whole genome shotgun (WGS) entry which is preliminary data.</text>
</comment>
<keyword evidence="2" id="KW-1185">Reference proteome</keyword>
<protein>
    <recommendedName>
        <fullName evidence="3">Invasion associated locus B (IalB) protein</fullName>
    </recommendedName>
</protein>
<name>A0A245ZR62_9SPHN</name>
<reference evidence="1 2" key="1">
    <citation type="submission" date="2017-03" db="EMBL/GenBank/DDBJ databases">
        <title>Genome sequence of Sphingomonas mucosissima DSM 17494.</title>
        <authorList>
            <person name="Poehlein A."/>
            <person name="Wuebbeler J.H."/>
            <person name="Steinbuechel A."/>
            <person name="Daniel R."/>
        </authorList>
    </citation>
    <scope>NUCLEOTIDE SEQUENCE [LARGE SCALE GENOMIC DNA]</scope>
    <source>
        <strain evidence="1 2">DSM 17494</strain>
    </source>
</reference>
<dbReference type="RefSeq" id="WP_088331677.1">
    <property type="nucleotide sequence ID" value="NZ_NBBJ01000001.1"/>
</dbReference>
<accession>A0A245ZR62</accession>
<evidence type="ECO:0008006" key="3">
    <source>
        <dbReference type="Google" id="ProtNLM"/>
    </source>
</evidence>
<evidence type="ECO:0000313" key="2">
    <source>
        <dbReference type="Proteomes" id="UP000197783"/>
    </source>
</evidence>
<sequence length="153" mass="16041">MLILWALAALLAGDREPVGIYGAWGAFRQGEPPRCYAISAPVRSRTGAFASVATRFGRSGRAAIYIRLSQPRAQAAPVTLAIGERRFSLSGKDRAVWSPDAATDRAIVSAMRGGRSMSISAVSLRGRPFADSYALTGAATAIDAATLACLAAR</sequence>
<gene>
    <name evidence="1" type="ORF">SPMU_05430</name>
</gene>
<dbReference type="OrthoDB" id="7426653at2"/>
<dbReference type="Proteomes" id="UP000197783">
    <property type="component" value="Unassembled WGS sequence"/>
</dbReference>
<dbReference type="AlphaFoldDB" id="A0A245ZR62"/>
<proteinExistence type="predicted"/>
<dbReference type="EMBL" id="NBBJ01000001">
    <property type="protein sequence ID" value="OWK32221.1"/>
    <property type="molecule type" value="Genomic_DNA"/>
</dbReference>